<evidence type="ECO:0000256" key="2">
    <source>
        <dbReference type="SAM" id="Phobius"/>
    </source>
</evidence>
<feature type="non-terminal residue" evidence="3">
    <location>
        <position position="601"/>
    </location>
</feature>
<feature type="compositionally biased region" description="Basic and acidic residues" evidence="1">
    <location>
        <begin position="573"/>
        <end position="584"/>
    </location>
</feature>
<reference evidence="3 4" key="1">
    <citation type="submission" date="2018-12" db="EMBL/GenBank/DDBJ databases">
        <title>Genome Sequence of Candidatus Viridilinea halotolerans isolated from saline sulfide-rich spring.</title>
        <authorList>
            <person name="Grouzdev D.S."/>
            <person name="Burganskaya E.I."/>
            <person name="Krutkina M.S."/>
            <person name="Sukhacheva M.V."/>
            <person name="Gorlenko V.M."/>
        </authorList>
    </citation>
    <scope>NUCLEOTIDE SEQUENCE [LARGE SCALE GENOMIC DNA]</scope>
    <source>
        <strain evidence="3">Chok-6</strain>
    </source>
</reference>
<feature type="transmembrane region" description="Helical" evidence="2">
    <location>
        <begin position="502"/>
        <end position="522"/>
    </location>
</feature>
<keyword evidence="2" id="KW-1133">Transmembrane helix</keyword>
<feature type="region of interest" description="Disordered" evidence="1">
    <location>
        <begin position="571"/>
        <end position="601"/>
    </location>
</feature>
<dbReference type="EMBL" id="RSAS01000644">
    <property type="protein sequence ID" value="RRR69358.1"/>
    <property type="molecule type" value="Genomic_DNA"/>
</dbReference>
<keyword evidence="2" id="KW-0812">Transmembrane</keyword>
<sequence length="601" mass="64519">MPTTTQRIILATSIVAALGALADSSVRFVVLFFLLLCVPGYLVERILPSPRPPLLARSAIWIALSLSLNALLYQWLWAAGLNLGTSALWLGVGLISAAGLGAAWRDLGVQSALPLRLCAFASKDPPLCHHSDQWSNLLTLAIVTVTIAARRHDSSSLTFPPWVDSVHHALLIRIAAEIGSAPISLAPYLPVENLPYHWGYHVFIANLLRLSGLDLLNTMLLSGQLLNALQALTVAGLAQSLWRRPLAAPVAALIVGCISLMPAYYLSWGRYTQLTGLLMLPGLAVAWAWGLGGSIAATERRGTQGIASSSPLSHNVGEGGGGEGHLGLPKSLSSPPASRSPLPAPRFPLPWLLSSLILAGLSLVHFRILLFALALLATLSLMRILGGAMPHYASSRALPPLPTPSHERTNHLLLKPQIGSGDAIDGPHPPPPSPTLWERGRRHRDFCYQAWFGLLCALASGIAAILLTLPWLWLLYQRTLAPVIAAESSLAGGGSYNALNSGLLWVGPNHLLVALALLSGWWTLRQRRQAPVIILLWVSLMLIMANPWLLSYLLPATGLLMLLAALRKTTPPNEDKPSADETHTPHASRLTPHASRLTPHA</sequence>
<keyword evidence="2" id="KW-0472">Membrane</keyword>
<feature type="transmembrane region" description="Helical" evidence="2">
    <location>
        <begin position="59"/>
        <end position="77"/>
    </location>
</feature>
<feature type="compositionally biased region" description="Low complexity" evidence="1">
    <location>
        <begin position="326"/>
        <end position="339"/>
    </location>
</feature>
<feature type="transmembrane region" description="Helical" evidence="2">
    <location>
        <begin position="83"/>
        <end position="104"/>
    </location>
</feature>
<accession>A0A426TVA4</accession>
<feature type="transmembrane region" description="Helical" evidence="2">
    <location>
        <begin position="278"/>
        <end position="297"/>
    </location>
</feature>
<evidence type="ECO:0000256" key="1">
    <source>
        <dbReference type="SAM" id="MobiDB-lite"/>
    </source>
</evidence>
<evidence type="ECO:0000313" key="4">
    <source>
        <dbReference type="Proteomes" id="UP000280307"/>
    </source>
</evidence>
<evidence type="ECO:0000313" key="3">
    <source>
        <dbReference type="EMBL" id="RRR69358.1"/>
    </source>
</evidence>
<feature type="region of interest" description="Disordered" evidence="1">
    <location>
        <begin position="305"/>
        <end position="339"/>
    </location>
</feature>
<name>A0A426TVA4_9CHLR</name>
<feature type="transmembrane region" description="Helical" evidence="2">
    <location>
        <begin position="246"/>
        <end position="266"/>
    </location>
</feature>
<feature type="transmembrane region" description="Helical" evidence="2">
    <location>
        <begin position="534"/>
        <end position="554"/>
    </location>
</feature>
<comment type="caution">
    <text evidence="3">The sequence shown here is derived from an EMBL/GenBank/DDBJ whole genome shotgun (WGS) entry which is preliminary data.</text>
</comment>
<dbReference type="Proteomes" id="UP000280307">
    <property type="component" value="Unassembled WGS sequence"/>
</dbReference>
<protein>
    <submittedName>
        <fullName evidence="3">Uncharacterized protein</fullName>
    </submittedName>
</protein>
<gene>
    <name evidence="3" type="ORF">EI684_15840</name>
</gene>
<feature type="transmembrane region" description="Helical" evidence="2">
    <location>
        <begin position="351"/>
        <end position="379"/>
    </location>
</feature>
<dbReference type="AlphaFoldDB" id="A0A426TVA4"/>
<proteinExistence type="predicted"/>
<feature type="transmembrane region" description="Helical" evidence="2">
    <location>
        <begin position="451"/>
        <end position="473"/>
    </location>
</feature>
<organism evidence="3 4">
    <name type="scientific">Candidatus Viridilinea halotolerans</name>
    <dbReference type="NCBI Taxonomy" id="2491704"/>
    <lineage>
        <taxon>Bacteria</taxon>
        <taxon>Bacillati</taxon>
        <taxon>Chloroflexota</taxon>
        <taxon>Chloroflexia</taxon>
        <taxon>Chloroflexales</taxon>
        <taxon>Chloroflexineae</taxon>
        <taxon>Oscillochloridaceae</taxon>
        <taxon>Candidatus Viridilinea</taxon>
    </lineage>
</organism>